<evidence type="ECO:0000256" key="3">
    <source>
        <dbReference type="ARBA" id="ARBA00023163"/>
    </source>
</evidence>
<feature type="region of interest" description="Disordered" evidence="6">
    <location>
        <begin position="219"/>
        <end position="255"/>
    </location>
</feature>
<evidence type="ECO:0000313" key="9">
    <source>
        <dbReference type="Proteomes" id="UP000005220"/>
    </source>
</evidence>
<comment type="subcellular location">
    <subcellularLocation>
        <location evidence="1">Nucleus</location>
    </subcellularLocation>
</comment>
<protein>
    <recommendedName>
        <fullName evidence="7">BZIP domain-containing protein</fullName>
    </recommendedName>
</protein>
<accession>H2AYR1</accession>
<dbReference type="GO" id="GO:0000976">
    <property type="term" value="F:transcription cis-regulatory region binding"/>
    <property type="evidence" value="ECO:0007669"/>
    <property type="project" value="InterPro"/>
</dbReference>
<evidence type="ECO:0000256" key="6">
    <source>
        <dbReference type="SAM" id="MobiDB-lite"/>
    </source>
</evidence>
<keyword evidence="9" id="KW-1185">Reference proteome</keyword>
<dbReference type="InParanoid" id="H2AYR1"/>
<dbReference type="STRING" id="1071382.H2AYR1"/>
<dbReference type="InterPro" id="IPR046347">
    <property type="entry name" value="bZIP_sf"/>
</dbReference>
<dbReference type="Gene3D" id="1.20.5.170">
    <property type="match status" value="1"/>
</dbReference>
<keyword evidence="4" id="KW-0539">Nucleus</keyword>
<feature type="coiled-coil region" evidence="5">
    <location>
        <begin position="451"/>
        <end position="485"/>
    </location>
</feature>
<evidence type="ECO:0000313" key="8">
    <source>
        <dbReference type="EMBL" id="CCF59467.1"/>
    </source>
</evidence>
<dbReference type="SUPFAM" id="SSF57959">
    <property type="entry name" value="Leucine zipper domain"/>
    <property type="match status" value="1"/>
</dbReference>
<dbReference type="eggNOG" id="ENOG502SC5V">
    <property type="taxonomic scope" value="Eukaryota"/>
</dbReference>
<evidence type="ECO:0000256" key="1">
    <source>
        <dbReference type="ARBA" id="ARBA00004123"/>
    </source>
</evidence>
<evidence type="ECO:0000256" key="2">
    <source>
        <dbReference type="ARBA" id="ARBA00023015"/>
    </source>
</evidence>
<dbReference type="SMART" id="SM00338">
    <property type="entry name" value="BRLZ"/>
    <property type="match status" value="1"/>
</dbReference>
<dbReference type="KEGG" id="kaf:KAFR_0H00580"/>
<dbReference type="Pfam" id="PF00170">
    <property type="entry name" value="bZIP_1"/>
    <property type="match status" value="1"/>
</dbReference>
<feature type="compositionally biased region" description="Polar residues" evidence="6">
    <location>
        <begin position="103"/>
        <end position="116"/>
    </location>
</feature>
<dbReference type="GO" id="GO:0090575">
    <property type="term" value="C:RNA polymerase II transcription regulator complex"/>
    <property type="evidence" value="ECO:0007669"/>
    <property type="project" value="TreeGrafter"/>
</dbReference>
<dbReference type="PANTHER" id="PTHR40621">
    <property type="entry name" value="TRANSCRIPTION FACTOR KAPC-RELATED"/>
    <property type="match status" value="1"/>
</dbReference>
<dbReference type="InterPro" id="IPR004827">
    <property type="entry name" value="bZIP"/>
</dbReference>
<evidence type="ECO:0000256" key="4">
    <source>
        <dbReference type="ARBA" id="ARBA00023242"/>
    </source>
</evidence>
<dbReference type="RefSeq" id="XP_003958602.1">
    <property type="nucleotide sequence ID" value="XM_003958553.1"/>
</dbReference>
<dbReference type="GeneID" id="13887464"/>
<feature type="region of interest" description="Disordered" evidence="6">
    <location>
        <begin position="96"/>
        <end position="116"/>
    </location>
</feature>
<proteinExistence type="predicted"/>
<organism evidence="8 9">
    <name type="scientific">Kazachstania africana (strain ATCC 22294 / BCRC 22015 / CBS 2517 / CECT 1963 / NBRC 1671 / NRRL Y-8276)</name>
    <name type="common">Yeast</name>
    <name type="synonym">Kluyveromyces africanus</name>
    <dbReference type="NCBI Taxonomy" id="1071382"/>
    <lineage>
        <taxon>Eukaryota</taxon>
        <taxon>Fungi</taxon>
        <taxon>Dikarya</taxon>
        <taxon>Ascomycota</taxon>
        <taxon>Saccharomycotina</taxon>
        <taxon>Saccharomycetes</taxon>
        <taxon>Saccharomycetales</taxon>
        <taxon>Saccharomycetaceae</taxon>
        <taxon>Kazachstania</taxon>
    </lineage>
</organism>
<sequence length="486" mass="54738">MNENDINANLNKTSITIKEEEEKKVVVSNEIKRDNNISISSITNNSDTLTTLPRISSQPIIKDKIDTSNTIADSISRTSNERNSLPNVTEAITAGSMEKSMRSKSTPNFPSNVHNNQKVFSSPIALSKTIDQPIVNTQMQQQQSRMLTLSNSLSNFYGTYSDTSNNNSEVQLKNMSARQPVQSSIAYVGSSNTTIPSINYRNESKLQHNRQLPSFMQVNIGTGTGGTNNKPPPILNSNVPSQPTAPPPPPLQELQTLNTVPPVQTVAPSRAQPTLLHHPQNTIQGLPTLPSYFPQNSLSIQQTTNAQQSHTNYANISSTNQDPIYFMQQTQVPAPFYPYQQQQIQPQSILESSGTPAPGMLNVMEPYHQKMLMGHEHERDDVIDAEDTTENEEFMDTDTSKRTRKKVKTLRDSKRAVQNRNAQKAFRLRKERYIKLLENKSGKFDELCRENQMLRFEISNLKNLIWELENRLKSLNDQNIQREGEG</sequence>
<dbReference type="EMBL" id="HE650828">
    <property type="protein sequence ID" value="CCF59467.1"/>
    <property type="molecule type" value="Genomic_DNA"/>
</dbReference>
<dbReference type="PANTHER" id="PTHR40621:SF6">
    <property type="entry name" value="AP-1-LIKE TRANSCRIPTION FACTOR YAP1-RELATED"/>
    <property type="match status" value="1"/>
</dbReference>
<evidence type="ECO:0000256" key="5">
    <source>
        <dbReference type="SAM" id="Coils"/>
    </source>
</evidence>
<dbReference type="OrthoDB" id="2593073at2759"/>
<dbReference type="PROSITE" id="PS00036">
    <property type="entry name" value="BZIP_BASIC"/>
    <property type="match status" value="1"/>
</dbReference>
<gene>
    <name evidence="8" type="primary">KAFR0H00580</name>
    <name evidence="8" type="ORF">KAFR_0H00580</name>
</gene>
<keyword evidence="3" id="KW-0804">Transcription</keyword>
<dbReference type="GO" id="GO:0001228">
    <property type="term" value="F:DNA-binding transcription activator activity, RNA polymerase II-specific"/>
    <property type="evidence" value="ECO:0007669"/>
    <property type="project" value="TreeGrafter"/>
</dbReference>
<evidence type="ECO:0000259" key="7">
    <source>
        <dbReference type="PROSITE" id="PS00036"/>
    </source>
</evidence>
<keyword evidence="5" id="KW-0175">Coiled coil</keyword>
<feature type="domain" description="BZIP" evidence="7">
    <location>
        <begin position="414"/>
        <end position="429"/>
    </location>
</feature>
<name>H2AYR1_KAZAF</name>
<dbReference type="AlphaFoldDB" id="H2AYR1"/>
<reference evidence="8 9" key="1">
    <citation type="journal article" date="2011" name="Proc. Natl. Acad. Sci. U.S.A.">
        <title>Evolutionary erosion of yeast sex chromosomes by mating-type switching accidents.</title>
        <authorList>
            <person name="Gordon J.L."/>
            <person name="Armisen D."/>
            <person name="Proux-Wera E."/>
            <person name="Oheigeartaigh S.S."/>
            <person name="Byrne K.P."/>
            <person name="Wolfe K.H."/>
        </authorList>
    </citation>
    <scope>NUCLEOTIDE SEQUENCE [LARGE SCALE GENOMIC DNA]</scope>
    <source>
        <strain evidence="9">ATCC 22294 / BCRC 22015 / CBS 2517 / CECT 1963 / NBRC 1671 / NRRL Y-8276</strain>
    </source>
</reference>
<keyword evidence="2" id="KW-0805">Transcription regulation</keyword>
<dbReference type="InterPro" id="IPR050936">
    <property type="entry name" value="AP-1-like"/>
</dbReference>
<dbReference type="CDD" id="cd14688">
    <property type="entry name" value="bZIP_YAP"/>
    <property type="match status" value="1"/>
</dbReference>
<dbReference type="Proteomes" id="UP000005220">
    <property type="component" value="Chromosome 8"/>
</dbReference>
<dbReference type="HOGENOM" id="CLU_561472_0_0_1"/>